<evidence type="ECO:0000313" key="1">
    <source>
        <dbReference type="EMBL" id="QIG44143.1"/>
    </source>
</evidence>
<protein>
    <submittedName>
        <fullName evidence="1">2'-5' RNA ligase family protein</fullName>
    </submittedName>
</protein>
<dbReference type="GO" id="GO:0016874">
    <property type="term" value="F:ligase activity"/>
    <property type="evidence" value="ECO:0007669"/>
    <property type="project" value="UniProtKB-KW"/>
</dbReference>
<name>A0A6G6WG57_9ACTN</name>
<keyword evidence="2" id="KW-1185">Reference proteome</keyword>
<organism evidence="1 2">
    <name type="scientific">Nocardioides anomalus</name>
    <dbReference type="NCBI Taxonomy" id="2712223"/>
    <lineage>
        <taxon>Bacteria</taxon>
        <taxon>Bacillati</taxon>
        <taxon>Actinomycetota</taxon>
        <taxon>Actinomycetes</taxon>
        <taxon>Propionibacteriales</taxon>
        <taxon>Nocardioidaceae</taxon>
        <taxon>Nocardioides</taxon>
    </lineage>
</organism>
<accession>A0A6G6WG57</accession>
<dbReference type="InterPro" id="IPR009097">
    <property type="entry name" value="Cyclic_Pdiesterase"/>
</dbReference>
<dbReference type="AlphaFoldDB" id="A0A6G6WG57"/>
<dbReference type="KEGG" id="nano:G5V58_16395"/>
<gene>
    <name evidence="1" type="ORF">G5V58_16395</name>
</gene>
<reference evidence="1 2" key="1">
    <citation type="submission" date="2020-02" db="EMBL/GenBank/DDBJ databases">
        <title>Full genome sequence of Nocardioides sp. R-3366.</title>
        <authorList>
            <person name="Im W.-T."/>
        </authorList>
    </citation>
    <scope>NUCLEOTIDE SEQUENCE [LARGE SCALE GENOMIC DNA]</scope>
    <source>
        <strain evidence="1 2">R-3366</strain>
    </source>
</reference>
<dbReference type="PANTHER" id="PTHR40037:SF1">
    <property type="entry name" value="PHOSPHOESTERASE SAOUHSC_00951-RELATED"/>
    <property type="match status" value="1"/>
</dbReference>
<dbReference type="EMBL" id="CP049257">
    <property type="protein sequence ID" value="QIG44143.1"/>
    <property type="molecule type" value="Genomic_DNA"/>
</dbReference>
<evidence type="ECO:0000313" key="2">
    <source>
        <dbReference type="Proteomes" id="UP000502996"/>
    </source>
</evidence>
<dbReference type="Pfam" id="PF13563">
    <property type="entry name" value="2_5_RNA_ligase2"/>
    <property type="match status" value="1"/>
</dbReference>
<sequence>MPTIGVAVAIPEPWATQLQDYRTGVGDTMAATIPTHITLVPPTEVTDEQLLEVEAHLEAAAAGVASFAVHLRGTGTFRPVSPVVFVSLVEGISQCEQLAAAVRRGPLAIDLAFPYHPHVTVAHHLADEQLDRAFSELSEFECAFAVGDFHLYVHDEERGWTPTRYFDLAPGT</sequence>
<dbReference type="Gene3D" id="3.90.1140.10">
    <property type="entry name" value="Cyclic phosphodiesterase"/>
    <property type="match status" value="1"/>
</dbReference>
<dbReference type="SUPFAM" id="SSF55144">
    <property type="entry name" value="LigT-like"/>
    <property type="match status" value="1"/>
</dbReference>
<dbReference type="PANTHER" id="PTHR40037">
    <property type="entry name" value="PHOSPHOESTERASE YJCG-RELATED"/>
    <property type="match status" value="1"/>
</dbReference>
<dbReference type="Proteomes" id="UP000502996">
    <property type="component" value="Chromosome"/>
</dbReference>
<proteinExistence type="predicted"/>
<keyword evidence="1" id="KW-0436">Ligase</keyword>
<dbReference type="InterPro" id="IPR050580">
    <property type="entry name" value="2H_phosphoesterase_YjcG-like"/>
</dbReference>
<dbReference type="RefSeq" id="WP_165235015.1">
    <property type="nucleotide sequence ID" value="NZ_CP049257.1"/>
</dbReference>